<dbReference type="SUPFAM" id="SSF51419">
    <property type="entry name" value="PLP-binding barrel"/>
    <property type="match status" value="1"/>
</dbReference>
<evidence type="ECO:0000256" key="3">
    <source>
        <dbReference type="ARBA" id="ARBA00023235"/>
    </source>
</evidence>
<dbReference type="InterPro" id="IPR001608">
    <property type="entry name" value="Ala_racemase_N"/>
</dbReference>
<dbReference type="Proteomes" id="UP000255517">
    <property type="component" value="Unassembled WGS sequence"/>
</dbReference>
<evidence type="ECO:0000256" key="1">
    <source>
        <dbReference type="ARBA" id="ARBA00001933"/>
    </source>
</evidence>
<dbReference type="InterPro" id="IPR000821">
    <property type="entry name" value="Ala_racemase"/>
</dbReference>
<dbReference type="OrthoDB" id="504078at2"/>
<dbReference type="RefSeq" id="WP_009346271.1">
    <property type="nucleotide sequence ID" value="NZ_CP165621.1"/>
</dbReference>
<dbReference type="GO" id="GO:0030170">
    <property type="term" value="F:pyridoxal phosphate binding"/>
    <property type="evidence" value="ECO:0007669"/>
    <property type="project" value="TreeGrafter"/>
</dbReference>
<dbReference type="Pfam" id="PF01168">
    <property type="entry name" value="Ala_racemase_N"/>
    <property type="match status" value="1"/>
</dbReference>
<dbReference type="STRING" id="1122949.GCA_000378725_00542"/>
<dbReference type="PANTHER" id="PTHR30511:SF3">
    <property type="entry name" value="LYSINE RACEMASE"/>
    <property type="match status" value="1"/>
</dbReference>
<dbReference type="PANTHER" id="PTHR30511">
    <property type="entry name" value="ALANINE RACEMASE"/>
    <property type="match status" value="1"/>
</dbReference>
<comment type="cofactor">
    <cofactor evidence="1">
        <name>pyridoxal 5'-phosphate</name>
        <dbReference type="ChEBI" id="CHEBI:597326"/>
    </cofactor>
</comment>
<reference evidence="5 6" key="1">
    <citation type="submission" date="2018-06" db="EMBL/GenBank/DDBJ databases">
        <authorList>
            <consortium name="Pathogen Informatics"/>
            <person name="Doyle S."/>
        </authorList>
    </citation>
    <scope>NUCLEOTIDE SEQUENCE [LARGE SCALE GENOMIC DNA]</scope>
    <source>
        <strain evidence="5 6">NCTC13149</strain>
    </source>
</reference>
<organism evidence="5 6">
    <name type="scientific">Peptoniphilus lacrimalis</name>
    <dbReference type="NCBI Taxonomy" id="33031"/>
    <lineage>
        <taxon>Bacteria</taxon>
        <taxon>Bacillati</taxon>
        <taxon>Bacillota</taxon>
        <taxon>Tissierellia</taxon>
        <taxon>Tissierellales</taxon>
        <taxon>Peptoniphilaceae</taxon>
        <taxon>Peptoniphilus</taxon>
    </lineage>
</organism>
<sequence>MANKTNRRNSSYLTYPYIVCNLNKLRDNLAALTKRCQIYNVSIVGVIKGFNGIAEIAKVYDGKVDFIASSRLEQLNVIKELNLQTPLMCIRISMPSEVDELVRICQISLQSDPSVIKLINEAAKKQGLIHKIVLMADIGDLREGFWNKDHLFEEALKIENEYDNLYLAGVGTNLGCYGSIVATPEKLQELVDIKDEIEKRINRKIDIVSGGGSSSLLTLLDKKIPEGINELRLGESVLMGLGTWGLDLDYLHDDVFELWTQVVEVETKPSFPVGQRGVDAFGNVVEYEDIGIHTRAIVSIGKLDYGNDPFALKAFDKNIKVLGASSDHTILDVTNAKEPTKVGDIIKFKISYSNLIYLTNTNTVRLIVRD</sequence>
<accession>A0A379C521</accession>
<dbReference type="InterPro" id="IPR029066">
    <property type="entry name" value="PLP-binding_barrel"/>
</dbReference>
<name>A0A379C521_9FIRM</name>
<protein>
    <submittedName>
        <fullName evidence="5">Alanine racemase, N-terminal domain</fullName>
    </submittedName>
</protein>
<dbReference type="GO" id="GO:0008784">
    <property type="term" value="F:alanine racemase activity"/>
    <property type="evidence" value="ECO:0007669"/>
    <property type="project" value="TreeGrafter"/>
</dbReference>
<evidence type="ECO:0000259" key="4">
    <source>
        <dbReference type="Pfam" id="PF01168"/>
    </source>
</evidence>
<dbReference type="Gene3D" id="3.20.20.10">
    <property type="entry name" value="Alanine racemase"/>
    <property type="match status" value="1"/>
</dbReference>
<dbReference type="EMBL" id="UGSZ01000001">
    <property type="protein sequence ID" value="SUB56707.1"/>
    <property type="molecule type" value="Genomic_DNA"/>
</dbReference>
<keyword evidence="2" id="KW-0663">Pyridoxal phosphate</keyword>
<dbReference type="GO" id="GO:0005829">
    <property type="term" value="C:cytosol"/>
    <property type="evidence" value="ECO:0007669"/>
    <property type="project" value="TreeGrafter"/>
</dbReference>
<keyword evidence="3" id="KW-0413">Isomerase</keyword>
<feature type="domain" description="Alanine racemase N-terminal" evidence="4">
    <location>
        <begin position="21"/>
        <end position="237"/>
    </location>
</feature>
<evidence type="ECO:0000313" key="6">
    <source>
        <dbReference type="Proteomes" id="UP000255517"/>
    </source>
</evidence>
<evidence type="ECO:0000256" key="2">
    <source>
        <dbReference type="ARBA" id="ARBA00022898"/>
    </source>
</evidence>
<dbReference type="AlphaFoldDB" id="A0A379C521"/>
<evidence type="ECO:0000313" key="5">
    <source>
        <dbReference type="EMBL" id="SUB56707.1"/>
    </source>
</evidence>
<proteinExistence type="predicted"/>
<gene>
    <name evidence="5" type="ORF">NCTC13149_00499</name>
</gene>